<feature type="signal peptide" evidence="1">
    <location>
        <begin position="1"/>
        <end position="21"/>
    </location>
</feature>
<gene>
    <name evidence="3" type="ORF">ACFO6Q_00280</name>
</gene>
<evidence type="ECO:0000313" key="3">
    <source>
        <dbReference type="EMBL" id="MFC4818741.1"/>
    </source>
</evidence>
<dbReference type="PANTHER" id="PTHR34406">
    <property type="entry name" value="PROTEIN YCEI"/>
    <property type="match status" value="1"/>
</dbReference>
<dbReference type="InterPro" id="IPR036761">
    <property type="entry name" value="TTHA0802/YceI-like_sf"/>
</dbReference>
<evidence type="ECO:0000313" key="4">
    <source>
        <dbReference type="Proteomes" id="UP001595886"/>
    </source>
</evidence>
<comment type="caution">
    <text evidence="3">The sequence shown here is derived from an EMBL/GenBank/DDBJ whole genome shotgun (WGS) entry which is preliminary data.</text>
</comment>
<evidence type="ECO:0000256" key="1">
    <source>
        <dbReference type="SAM" id="SignalP"/>
    </source>
</evidence>
<feature type="chain" id="PRO_5046871366" evidence="1">
    <location>
        <begin position="22"/>
        <end position="208"/>
    </location>
</feature>
<organism evidence="3 4">
    <name type="scientific">Dokdonella ginsengisoli</name>
    <dbReference type="NCBI Taxonomy" id="363846"/>
    <lineage>
        <taxon>Bacteria</taxon>
        <taxon>Pseudomonadati</taxon>
        <taxon>Pseudomonadota</taxon>
        <taxon>Gammaproteobacteria</taxon>
        <taxon>Lysobacterales</taxon>
        <taxon>Rhodanobacteraceae</taxon>
        <taxon>Dokdonella</taxon>
    </lineage>
</organism>
<feature type="domain" description="Lipid/polyisoprenoid-binding YceI-like" evidence="2">
    <location>
        <begin position="25"/>
        <end position="189"/>
    </location>
</feature>
<accession>A0ABV9QNP9</accession>
<proteinExistence type="predicted"/>
<dbReference type="SUPFAM" id="SSF101874">
    <property type="entry name" value="YceI-like"/>
    <property type="match status" value="1"/>
</dbReference>
<dbReference type="Proteomes" id="UP001595886">
    <property type="component" value="Unassembled WGS sequence"/>
</dbReference>
<protein>
    <submittedName>
        <fullName evidence="3">YceI family protein</fullName>
    </submittedName>
</protein>
<dbReference type="PANTHER" id="PTHR34406:SF1">
    <property type="entry name" value="PROTEIN YCEI"/>
    <property type="match status" value="1"/>
</dbReference>
<dbReference type="SMART" id="SM00867">
    <property type="entry name" value="YceI"/>
    <property type="match status" value="1"/>
</dbReference>
<dbReference type="Gene3D" id="2.40.128.110">
    <property type="entry name" value="Lipid/polyisoprenoid-binding, YceI-like"/>
    <property type="match status" value="1"/>
</dbReference>
<reference evidence="4" key="1">
    <citation type="journal article" date="2019" name="Int. J. Syst. Evol. Microbiol.">
        <title>The Global Catalogue of Microorganisms (GCM) 10K type strain sequencing project: providing services to taxonomists for standard genome sequencing and annotation.</title>
        <authorList>
            <consortium name="The Broad Institute Genomics Platform"/>
            <consortium name="The Broad Institute Genome Sequencing Center for Infectious Disease"/>
            <person name="Wu L."/>
            <person name="Ma J."/>
        </authorList>
    </citation>
    <scope>NUCLEOTIDE SEQUENCE [LARGE SCALE GENOMIC DNA]</scope>
    <source>
        <strain evidence="4">CCUG 30340</strain>
    </source>
</reference>
<dbReference type="EMBL" id="JBHSHD010000001">
    <property type="protein sequence ID" value="MFC4818741.1"/>
    <property type="molecule type" value="Genomic_DNA"/>
</dbReference>
<dbReference type="Pfam" id="PF04264">
    <property type="entry name" value="YceI"/>
    <property type="match status" value="1"/>
</dbReference>
<name>A0ABV9QNP9_9GAMM</name>
<dbReference type="InterPro" id="IPR007372">
    <property type="entry name" value="Lipid/polyisoprenoid-bd_YceI"/>
</dbReference>
<keyword evidence="1" id="KW-0732">Signal</keyword>
<keyword evidence="4" id="KW-1185">Reference proteome</keyword>
<evidence type="ECO:0000259" key="2">
    <source>
        <dbReference type="SMART" id="SM00867"/>
    </source>
</evidence>
<sequence length="208" mass="22675">MRSVVTMLVLAASALPAPAVAAPETYRFDPVHTQLWFSAAHQGFSHPLGRLRVKDGWFAFDAQDWSASRVDVTIDLASADLGDGKWNDTVKSGQFLDVERWPIARYVSRSVEKTGAATGVIHGDLYFRGESRPVDVAFTLNRIGSDPYLFKRKAGFSATAVLQRSAFGMKRYAEVVGEDVALRLEIEGIRDGDAAAPGKEKGNDGAEK</sequence>
<dbReference type="RefSeq" id="WP_380018470.1">
    <property type="nucleotide sequence ID" value="NZ_JBHSHD010000001.1"/>
</dbReference>